<organism evidence="2">
    <name type="scientific">uncultured bacterium</name>
    <name type="common">gcode 4</name>
    <dbReference type="NCBI Taxonomy" id="1234023"/>
    <lineage>
        <taxon>Bacteria</taxon>
        <taxon>environmental samples</taxon>
    </lineage>
</organism>
<dbReference type="EMBL" id="AMFJ01000328">
    <property type="protein sequence ID" value="EKE28469.1"/>
    <property type="molecule type" value="Genomic_DNA"/>
</dbReference>
<dbReference type="AlphaFoldDB" id="K2GDX5"/>
<comment type="caution">
    <text evidence="2">The sequence shown here is derived from an EMBL/GenBank/DDBJ whole genome shotgun (WGS) entry which is preliminary data.</text>
</comment>
<accession>K2GDX5</accession>
<reference evidence="2" key="1">
    <citation type="journal article" date="2012" name="Science">
        <title>Fermentation, hydrogen, and sulfur metabolism in multiple uncultivated bacterial phyla.</title>
        <authorList>
            <person name="Wrighton K.C."/>
            <person name="Thomas B.C."/>
            <person name="Sharon I."/>
            <person name="Miller C.S."/>
            <person name="Castelle C.J."/>
            <person name="VerBerkmoes N.C."/>
            <person name="Wilkins M.J."/>
            <person name="Hettich R.L."/>
            <person name="Lipton M.S."/>
            <person name="Williams K.H."/>
            <person name="Long P.E."/>
            <person name="Banfield J.F."/>
        </authorList>
    </citation>
    <scope>NUCLEOTIDE SEQUENCE [LARGE SCALE GENOMIC DNA]</scope>
</reference>
<gene>
    <name evidence="2" type="ORF">ACD_3C00054G0009</name>
</gene>
<feature type="transmembrane region" description="Helical" evidence="1">
    <location>
        <begin position="21"/>
        <end position="45"/>
    </location>
</feature>
<sequence length="405" mass="49206">MRNGIWEDLKNIGKPKKPKNHALRWVASSKVAKILIWIWVIGAVWTSVYNSKLKKNEFTDEPYKIEKKESNFKYDEARIEFWDDNDEYFAKWYSPKKEFHIVSDSWKKVKIKIIHDAWLDFYKVTKDDIKTEIIHTWKFKLVPDKAKRKVVKGKSKKDKKTKPIMKKVEIVTVKKVLDFDKIISKISQLDRFKYLGRKEYDRDNPGNKTQSFNIWKQDAVKDNMLLPIPLDSRNREISDAKFAFYCKRAIEDMKSNQKYSVKTKEFIDLAWWEKNLVAIMVAFARSETSEDFRFFTQKIWFNELHRWEERYRSFSFTYYHILMDWPWFKARLKLNLTEWQCYHPQNAWMLFLWYWIEKTNWNLNRYFPLNSPERIRKAWAVFNWSASYAPKFKANLGHSKKILGI</sequence>
<keyword evidence="1" id="KW-0472">Membrane</keyword>
<keyword evidence="1" id="KW-0812">Transmembrane</keyword>
<proteinExistence type="predicted"/>
<keyword evidence="1" id="KW-1133">Transmembrane helix</keyword>
<evidence type="ECO:0000313" key="2">
    <source>
        <dbReference type="EMBL" id="EKE28469.1"/>
    </source>
</evidence>
<evidence type="ECO:0000256" key="1">
    <source>
        <dbReference type="SAM" id="Phobius"/>
    </source>
</evidence>
<protein>
    <submittedName>
        <fullName evidence="2">Uncharacterized protein</fullName>
    </submittedName>
</protein>
<name>K2GDX5_9BACT</name>